<gene>
    <name evidence="1" type="ORF">A6M21_11730</name>
</gene>
<evidence type="ECO:0000313" key="2">
    <source>
        <dbReference type="Proteomes" id="UP000078532"/>
    </source>
</evidence>
<sequence>MKRDVAAFAGSKIDFSRYLADMRAWLKEHPEMDKFIWVNSSCSDVIAVGYAINHMAAKNTNIKEAV</sequence>
<comment type="caution">
    <text evidence="1">The sequence shown here is derived from an EMBL/GenBank/DDBJ whole genome shotgun (WGS) entry which is preliminary data.</text>
</comment>
<dbReference type="EMBL" id="LYVF01000168">
    <property type="protein sequence ID" value="OAT81079.1"/>
    <property type="molecule type" value="Genomic_DNA"/>
</dbReference>
<reference evidence="1 2" key="1">
    <citation type="submission" date="2016-04" db="EMBL/GenBank/DDBJ databases">
        <authorList>
            <person name="Evans L.H."/>
            <person name="Alamgir A."/>
            <person name="Owens N."/>
            <person name="Weber N.D."/>
            <person name="Virtaneva K."/>
            <person name="Barbian K."/>
            <person name="Babar A."/>
            <person name="Rosenke K."/>
        </authorList>
    </citation>
    <scope>NUCLEOTIDE SEQUENCE [LARGE SCALE GENOMIC DNA]</scope>
    <source>
        <strain evidence="1 2">LMa1</strain>
    </source>
</reference>
<keyword evidence="2" id="KW-1185">Reference proteome</keyword>
<dbReference type="RefSeq" id="WP_066669068.1">
    <property type="nucleotide sequence ID" value="NZ_LYVF01000168.1"/>
</dbReference>
<organism evidence="1 2">
    <name type="scientific">Desulfotomaculum copahuensis</name>
    <dbReference type="NCBI Taxonomy" id="1838280"/>
    <lineage>
        <taxon>Bacteria</taxon>
        <taxon>Bacillati</taxon>
        <taxon>Bacillota</taxon>
        <taxon>Clostridia</taxon>
        <taxon>Eubacteriales</taxon>
        <taxon>Desulfotomaculaceae</taxon>
        <taxon>Desulfotomaculum</taxon>
    </lineage>
</organism>
<dbReference type="STRING" id="1838280.A6M21_11730"/>
<dbReference type="Proteomes" id="UP000078532">
    <property type="component" value="Unassembled WGS sequence"/>
</dbReference>
<accession>A0A1B7LDA8</accession>
<proteinExistence type="predicted"/>
<name>A0A1B7LDA8_9FIRM</name>
<dbReference type="AlphaFoldDB" id="A0A1B7LDA8"/>
<protein>
    <submittedName>
        <fullName evidence="1">Uncharacterized protein</fullName>
    </submittedName>
</protein>
<evidence type="ECO:0000313" key="1">
    <source>
        <dbReference type="EMBL" id="OAT81079.1"/>
    </source>
</evidence>